<evidence type="ECO:0008006" key="4">
    <source>
        <dbReference type="Google" id="ProtNLM"/>
    </source>
</evidence>
<name>A0A0F0IFL6_ASPPU</name>
<organism evidence="2 3">
    <name type="scientific">Aspergillus parasiticus (strain ATCC 56775 / NRRL 5862 / SRRC 143 / SU-1)</name>
    <dbReference type="NCBI Taxonomy" id="1403190"/>
    <lineage>
        <taxon>Eukaryota</taxon>
        <taxon>Fungi</taxon>
        <taxon>Dikarya</taxon>
        <taxon>Ascomycota</taxon>
        <taxon>Pezizomycotina</taxon>
        <taxon>Eurotiomycetes</taxon>
        <taxon>Eurotiomycetidae</taxon>
        <taxon>Eurotiales</taxon>
        <taxon>Aspergillaceae</taxon>
        <taxon>Aspergillus</taxon>
        <taxon>Aspergillus subgen. Circumdati</taxon>
    </lineage>
</organism>
<dbReference type="Proteomes" id="UP000033540">
    <property type="component" value="Unassembled WGS sequence"/>
</dbReference>
<evidence type="ECO:0000313" key="2">
    <source>
        <dbReference type="EMBL" id="KJK65951.1"/>
    </source>
</evidence>
<dbReference type="AlphaFoldDB" id="A0A0F0IFL6"/>
<gene>
    <name evidence="2" type="ORF">P875_00021944</name>
</gene>
<sequence length="116" mass="13111">MSFLTSTIRSTIAPRVALRPSYTVTSAFHTSPLRSGLKESDHNREDLHITYEEHKQDQLRSTKEGKAKWKQELASNSEASVKADRGEVDSDGHDIKDLQEKTKHLPNRDGPVNKTQ</sequence>
<dbReference type="EMBL" id="JZEE01000326">
    <property type="protein sequence ID" value="KJK65951.1"/>
    <property type="molecule type" value="Genomic_DNA"/>
</dbReference>
<reference evidence="2 3" key="1">
    <citation type="submission" date="2015-02" db="EMBL/GenBank/DDBJ databases">
        <title>Draft genome sequence of Aspergillus parasiticus SU-1.</title>
        <authorList>
            <person name="Yu J."/>
            <person name="Fedorova N."/>
            <person name="Yin Y."/>
            <person name="Losada L."/>
            <person name="Zafar N."/>
            <person name="Taujale R."/>
            <person name="Ehrlich K.C."/>
            <person name="Bhatnagar D."/>
            <person name="Cleveland T.E."/>
            <person name="Bennett J.W."/>
            <person name="Nierman W.C."/>
        </authorList>
    </citation>
    <scope>NUCLEOTIDE SEQUENCE [LARGE SCALE GENOMIC DNA]</scope>
    <source>
        <strain evidence="3">ATCC 56775 / NRRL 5862 / SRRC 143 / SU-1</strain>
    </source>
</reference>
<protein>
    <recommendedName>
        <fullName evidence="4">Mitochondrial carrier protein PET8</fullName>
    </recommendedName>
</protein>
<evidence type="ECO:0000256" key="1">
    <source>
        <dbReference type="SAM" id="MobiDB-lite"/>
    </source>
</evidence>
<feature type="compositionally biased region" description="Basic and acidic residues" evidence="1">
    <location>
        <begin position="81"/>
        <end position="107"/>
    </location>
</feature>
<dbReference type="OrthoDB" id="529205at2759"/>
<evidence type="ECO:0000313" key="3">
    <source>
        <dbReference type="Proteomes" id="UP000033540"/>
    </source>
</evidence>
<feature type="compositionally biased region" description="Basic and acidic residues" evidence="1">
    <location>
        <begin position="36"/>
        <end position="71"/>
    </location>
</feature>
<comment type="caution">
    <text evidence="2">The sequence shown here is derived from an EMBL/GenBank/DDBJ whole genome shotgun (WGS) entry which is preliminary data.</text>
</comment>
<feature type="compositionally biased region" description="Polar residues" evidence="1">
    <location>
        <begin position="22"/>
        <end position="33"/>
    </location>
</feature>
<proteinExistence type="predicted"/>
<feature type="region of interest" description="Disordered" evidence="1">
    <location>
        <begin position="22"/>
        <end position="116"/>
    </location>
</feature>
<accession>A0A0F0IFL6</accession>